<name>A0A9W9HVZ5_9EURO</name>
<feature type="compositionally biased region" description="Acidic residues" evidence="1">
    <location>
        <begin position="162"/>
        <end position="175"/>
    </location>
</feature>
<dbReference type="GeneID" id="81428302"/>
<gene>
    <name evidence="2" type="ORF">N7482_007001</name>
</gene>
<reference evidence="2" key="2">
    <citation type="journal article" date="2023" name="IMA Fungus">
        <title>Comparative genomic study of the Penicillium genus elucidates a diverse pangenome and 15 lateral gene transfer events.</title>
        <authorList>
            <person name="Petersen C."/>
            <person name="Sorensen T."/>
            <person name="Nielsen M.R."/>
            <person name="Sondergaard T.E."/>
            <person name="Sorensen J.L."/>
            <person name="Fitzpatrick D.A."/>
            <person name="Frisvad J.C."/>
            <person name="Nielsen K.L."/>
        </authorList>
    </citation>
    <scope>NUCLEOTIDE SEQUENCE</scope>
    <source>
        <strain evidence="2">IBT 26290</strain>
    </source>
</reference>
<sequence>MDRKRKFPGCNSPISYGVAQAASEAPEDGRIRPSGSSQSYDSPPGIDGHDAYSGHWVGTDQETASTKAKRIKPESYDTDHGCVVTSGSDGESAFSASQPASPSGSDATDSISPQKCQALLPALRRLPDDFTDIPTAGASRRQSRKMRKTRYSDEEDQKYVDDQEGDDGEIDPEYSDEIDKSERDDIVYILSREKAKRMVQAVKVPKDTKMGEEERCLYLDLATRGCKPMMPADWKKDFTTLPESLFPAEDDEVDENDFTFKIQKGSNFYAITALHGILQVPGHVRDCRVLTVLPQTVIAKAIRKYLRWAISDAGLKIAPQTVPVYTIYAQKRDEDTLSVVNKVIKKLEKLSASHQTLHRCAEHQYWPTLVGFCLCGPIVTILSVDTNPESATWTNPAISRAKYMGQFDMSEDDQDVWNSLALAIAVIHIRQAMGRLADTYDFPFLPRWREEGGAVDSGDEDL</sequence>
<dbReference type="EMBL" id="JAPQKN010000004">
    <property type="protein sequence ID" value="KAJ5159997.1"/>
    <property type="molecule type" value="Genomic_DNA"/>
</dbReference>
<comment type="caution">
    <text evidence="2">The sequence shown here is derived from an EMBL/GenBank/DDBJ whole genome shotgun (WGS) entry which is preliminary data.</text>
</comment>
<evidence type="ECO:0000256" key="1">
    <source>
        <dbReference type="SAM" id="MobiDB-lite"/>
    </source>
</evidence>
<dbReference type="AlphaFoldDB" id="A0A9W9HVZ5"/>
<dbReference type="OrthoDB" id="5286775at2759"/>
<evidence type="ECO:0000313" key="3">
    <source>
        <dbReference type="Proteomes" id="UP001149163"/>
    </source>
</evidence>
<accession>A0A9W9HVZ5</accession>
<proteinExistence type="predicted"/>
<organism evidence="2 3">
    <name type="scientific">Penicillium canariense</name>
    <dbReference type="NCBI Taxonomy" id="189055"/>
    <lineage>
        <taxon>Eukaryota</taxon>
        <taxon>Fungi</taxon>
        <taxon>Dikarya</taxon>
        <taxon>Ascomycota</taxon>
        <taxon>Pezizomycotina</taxon>
        <taxon>Eurotiomycetes</taxon>
        <taxon>Eurotiomycetidae</taxon>
        <taxon>Eurotiales</taxon>
        <taxon>Aspergillaceae</taxon>
        <taxon>Penicillium</taxon>
    </lineage>
</organism>
<reference evidence="2" key="1">
    <citation type="submission" date="2022-11" db="EMBL/GenBank/DDBJ databases">
        <authorList>
            <person name="Petersen C."/>
        </authorList>
    </citation>
    <scope>NUCLEOTIDE SEQUENCE</scope>
    <source>
        <strain evidence="2">IBT 26290</strain>
    </source>
</reference>
<dbReference type="Proteomes" id="UP001149163">
    <property type="component" value="Unassembled WGS sequence"/>
</dbReference>
<feature type="compositionally biased region" description="Basic and acidic residues" evidence="1">
    <location>
        <begin position="71"/>
        <end position="80"/>
    </location>
</feature>
<keyword evidence="3" id="KW-1185">Reference proteome</keyword>
<feature type="region of interest" description="Disordered" evidence="1">
    <location>
        <begin position="1"/>
        <end position="175"/>
    </location>
</feature>
<dbReference type="RefSeq" id="XP_056541555.1">
    <property type="nucleotide sequence ID" value="XM_056689126.1"/>
</dbReference>
<feature type="compositionally biased region" description="Low complexity" evidence="1">
    <location>
        <begin position="92"/>
        <end position="107"/>
    </location>
</feature>
<protein>
    <submittedName>
        <fullName evidence="2">Uncharacterized protein</fullName>
    </submittedName>
</protein>
<evidence type="ECO:0000313" key="2">
    <source>
        <dbReference type="EMBL" id="KAJ5159997.1"/>
    </source>
</evidence>